<feature type="chain" id="PRO_5033996275" description="Sperm acrosome-associated protein 7" evidence="2">
    <location>
        <begin position="24"/>
        <end position="169"/>
    </location>
</feature>
<sequence length="169" mass="19473">MALSRGAGTFFVFLLYCWQDVQPLPTRILSYPNSKEVEHFKILDDYIATVLDEILAREILEPGKEEFSEPHRSSTSSQPKTTQEKKIHTKQNYSNAPKKHHEKQLSSGTLEILSFNDKEKEAFSQIKSLNVLEKIIGTLRRAIGTHLKKRKLKKGKLKTKYYTSKLILP</sequence>
<dbReference type="OMA" id="CWQDVQP"/>
<evidence type="ECO:0000313" key="3">
    <source>
        <dbReference type="Ensembl" id="ENSNGAP00000013789.1"/>
    </source>
</evidence>
<evidence type="ECO:0000256" key="1">
    <source>
        <dbReference type="SAM" id="MobiDB-lite"/>
    </source>
</evidence>
<dbReference type="Proteomes" id="UP000694381">
    <property type="component" value="Unassembled WGS sequence"/>
</dbReference>
<feature type="region of interest" description="Disordered" evidence="1">
    <location>
        <begin position="65"/>
        <end position="105"/>
    </location>
</feature>
<accession>A0A8C6R8H3</accession>
<evidence type="ECO:0000256" key="2">
    <source>
        <dbReference type="SAM" id="SignalP"/>
    </source>
</evidence>
<dbReference type="Ensembl" id="ENSNGAT00000019372.1">
    <property type="protein sequence ID" value="ENSNGAP00000013789.1"/>
    <property type="gene ID" value="ENSNGAG00000015268.1"/>
</dbReference>
<dbReference type="Pfam" id="PF15307">
    <property type="entry name" value="SPACA7"/>
    <property type="match status" value="1"/>
</dbReference>
<organism evidence="3 4">
    <name type="scientific">Nannospalax galili</name>
    <name type="common">Northern Israeli blind subterranean mole rat</name>
    <name type="synonym">Spalax galili</name>
    <dbReference type="NCBI Taxonomy" id="1026970"/>
    <lineage>
        <taxon>Eukaryota</taxon>
        <taxon>Metazoa</taxon>
        <taxon>Chordata</taxon>
        <taxon>Craniata</taxon>
        <taxon>Vertebrata</taxon>
        <taxon>Euteleostomi</taxon>
        <taxon>Mammalia</taxon>
        <taxon>Eutheria</taxon>
        <taxon>Euarchontoglires</taxon>
        <taxon>Glires</taxon>
        <taxon>Rodentia</taxon>
        <taxon>Myomorpha</taxon>
        <taxon>Muroidea</taxon>
        <taxon>Spalacidae</taxon>
        <taxon>Spalacinae</taxon>
        <taxon>Nannospalax</taxon>
    </lineage>
</organism>
<reference evidence="3" key="2">
    <citation type="submission" date="2025-09" db="UniProtKB">
        <authorList>
            <consortium name="Ensembl"/>
        </authorList>
    </citation>
    <scope>IDENTIFICATION</scope>
</reference>
<proteinExistence type="predicted"/>
<dbReference type="InterPro" id="IPR029301">
    <property type="entry name" value="SPACA7"/>
</dbReference>
<reference evidence="3" key="1">
    <citation type="submission" date="2025-08" db="UniProtKB">
        <authorList>
            <consortium name="Ensembl"/>
        </authorList>
    </citation>
    <scope>IDENTIFICATION</scope>
</reference>
<keyword evidence="4" id="KW-1185">Reference proteome</keyword>
<dbReference type="GeneTree" id="ENSGT00940000168071"/>
<protein>
    <recommendedName>
        <fullName evidence="5">Sperm acrosome-associated protein 7</fullName>
    </recommendedName>
</protein>
<dbReference type="GO" id="GO:0001669">
    <property type="term" value="C:acrosomal vesicle"/>
    <property type="evidence" value="ECO:0007669"/>
    <property type="project" value="InterPro"/>
</dbReference>
<evidence type="ECO:0008006" key="5">
    <source>
        <dbReference type="Google" id="ProtNLM"/>
    </source>
</evidence>
<keyword evidence="2" id="KW-0732">Signal</keyword>
<name>A0A8C6R8H3_NANGA</name>
<evidence type="ECO:0000313" key="4">
    <source>
        <dbReference type="Proteomes" id="UP000694381"/>
    </source>
</evidence>
<dbReference type="AlphaFoldDB" id="A0A8C6R8H3"/>
<feature type="signal peptide" evidence="2">
    <location>
        <begin position="1"/>
        <end position="23"/>
    </location>
</feature>